<dbReference type="InterPro" id="IPR035901">
    <property type="entry name" value="GIY-YIG_endonuc_sf"/>
</dbReference>
<dbReference type="AlphaFoldDB" id="A0A2M6XSF2"/>
<protein>
    <submittedName>
        <fullName evidence="2">Excinuclease ABC subunit C</fullName>
    </submittedName>
</protein>
<evidence type="ECO:0000259" key="1">
    <source>
        <dbReference type="PROSITE" id="PS50164"/>
    </source>
</evidence>
<organism evidence="2 3">
    <name type="scientific">Candidatus Kuenenbacteria bacterium CG08_land_8_20_14_0_20_37_23</name>
    <dbReference type="NCBI Taxonomy" id="1974617"/>
    <lineage>
        <taxon>Bacteria</taxon>
        <taxon>Candidatus Kueneniibacteriota</taxon>
    </lineage>
</organism>
<name>A0A2M6XSF2_9BACT</name>
<evidence type="ECO:0000313" key="2">
    <source>
        <dbReference type="EMBL" id="PIU10575.1"/>
    </source>
</evidence>
<dbReference type="SUPFAM" id="SSF82771">
    <property type="entry name" value="GIY-YIG endonuclease"/>
    <property type="match status" value="1"/>
</dbReference>
<dbReference type="InterPro" id="IPR000305">
    <property type="entry name" value="GIY-YIG_endonuc"/>
</dbReference>
<sequence length="72" mass="8873">MHYVYVLQRKNNEYYIGYTSDLQKRFKEHQREGRCGLLYYEAYLPEKVARDRERKLKHYGSAWRALKKRISA</sequence>
<proteinExistence type="predicted"/>
<gene>
    <name evidence="2" type="ORF">COT27_02410</name>
</gene>
<dbReference type="EMBL" id="PEXX01000041">
    <property type="protein sequence ID" value="PIU10575.1"/>
    <property type="molecule type" value="Genomic_DNA"/>
</dbReference>
<dbReference type="Pfam" id="PF01541">
    <property type="entry name" value="GIY-YIG"/>
    <property type="match status" value="1"/>
</dbReference>
<dbReference type="Gene3D" id="3.40.1440.10">
    <property type="entry name" value="GIY-YIG endonuclease"/>
    <property type="match status" value="1"/>
</dbReference>
<comment type="caution">
    <text evidence="2">The sequence shown here is derived from an EMBL/GenBank/DDBJ whole genome shotgun (WGS) entry which is preliminary data.</text>
</comment>
<dbReference type="PROSITE" id="PS50164">
    <property type="entry name" value="GIY_YIG"/>
    <property type="match status" value="1"/>
</dbReference>
<evidence type="ECO:0000313" key="3">
    <source>
        <dbReference type="Proteomes" id="UP000230586"/>
    </source>
</evidence>
<dbReference type="Proteomes" id="UP000230586">
    <property type="component" value="Unassembled WGS sequence"/>
</dbReference>
<accession>A0A2M6XSF2</accession>
<feature type="domain" description="GIY-YIG" evidence="1">
    <location>
        <begin position="1"/>
        <end position="72"/>
    </location>
</feature>
<reference evidence="3" key="1">
    <citation type="submission" date="2017-09" db="EMBL/GenBank/DDBJ databases">
        <title>Depth-based differentiation of microbial function through sediment-hosted aquifers and enrichment of novel symbionts in the deep terrestrial subsurface.</title>
        <authorList>
            <person name="Probst A.J."/>
            <person name="Ladd B."/>
            <person name="Jarett J.K."/>
            <person name="Geller-Mcgrath D.E."/>
            <person name="Sieber C.M.K."/>
            <person name="Emerson J.B."/>
            <person name="Anantharaman K."/>
            <person name="Thomas B.C."/>
            <person name="Malmstrom R."/>
            <person name="Stieglmeier M."/>
            <person name="Klingl A."/>
            <person name="Woyke T."/>
            <person name="Ryan C.M."/>
            <person name="Banfield J.F."/>
        </authorList>
    </citation>
    <scope>NUCLEOTIDE SEQUENCE [LARGE SCALE GENOMIC DNA]</scope>
</reference>